<evidence type="ECO:0000313" key="2">
    <source>
        <dbReference type="Proteomes" id="UP000266723"/>
    </source>
</evidence>
<gene>
    <name evidence="1" type="ORF">DY000_02043650</name>
</gene>
<dbReference type="EMBL" id="QGKV02001507">
    <property type="protein sequence ID" value="KAF3531887.1"/>
    <property type="molecule type" value="Genomic_DNA"/>
</dbReference>
<dbReference type="Proteomes" id="UP000266723">
    <property type="component" value="Unassembled WGS sequence"/>
</dbReference>
<accession>A0ABQ7BHS3</accession>
<reference evidence="1 2" key="1">
    <citation type="journal article" date="2020" name="BMC Genomics">
        <title>Intraspecific diversification of the crop wild relative Brassica cretica Lam. using demographic model selection.</title>
        <authorList>
            <person name="Kioukis A."/>
            <person name="Michalopoulou V.A."/>
            <person name="Briers L."/>
            <person name="Pirintsos S."/>
            <person name="Studholme D.J."/>
            <person name="Pavlidis P."/>
            <person name="Sarris P.F."/>
        </authorList>
    </citation>
    <scope>NUCLEOTIDE SEQUENCE [LARGE SCALE GENOMIC DNA]</scope>
    <source>
        <strain evidence="2">cv. PFS-1207/04</strain>
    </source>
</reference>
<keyword evidence="2" id="KW-1185">Reference proteome</keyword>
<protein>
    <submittedName>
        <fullName evidence="1">Uncharacterized protein</fullName>
    </submittedName>
</protein>
<proteinExistence type="predicted"/>
<name>A0ABQ7BHS3_BRACR</name>
<evidence type="ECO:0000313" key="1">
    <source>
        <dbReference type="EMBL" id="KAF3531887.1"/>
    </source>
</evidence>
<sequence length="66" mass="7281">MFENNNNPVLLIDAASSVNWTGPCDDGGVRWTTATLVCYFACTRLAAILQQKLLDDLILESKSHLL</sequence>
<organism evidence="1 2">
    <name type="scientific">Brassica cretica</name>
    <name type="common">Mustard</name>
    <dbReference type="NCBI Taxonomy" id="69181"/>
    <lineage>
        <taxon>Eukaryota</taxon>
        <taxon>Viridiplantae</taxon>
        <taxon>Streptophyta</taxon>
        <taxon>Embryophyta</taxon>
        <taxon>Tracheophyta</taxon>
        <taxon>Spermatophyta</taxon>
        <taxon>Magnoliopsida</taxon>
        <taxon>eudicotyledons</taxon>
        <taxon>Gunneridae</taxon>
        <taxon>Pentapetalae</taxon>
        <taxon>rosids</taxon>
        <taxon>malvids</taxon>
        <taxon>Brassicales</taxon>
        <taxon>Brassicaceae</taxon>
        <taxon>Brassiceae</taxon>
        <taxon>Brassica</taxon>
    </lineage>
</organism>
<comment type="caution">
    <text evidence="1">The sequence shown here is derived from an EMBL/GenBank/DDBJ whole genome shotgun (WGS) entry which is preliminary data.</text>
</comment>